<dbReference type="eggNOG" id="COG4128">
    <property type="taxonomic scope" value="Bacteria"/>
</dbReference>
<reference evidence="2 3" key="2">
    <citation type="journal article" date="2008" name="BMC Genomics">
        <title>Comparative genomics-based investigation of resequencing targets in Vibrio fischeri: focus on point miscalls and artefactual expansions.</title>
        <authorList>
            <person name="Mandel M.J."/>
            <person name="Stabb E.V."/>
            <person name="Ruby E.G."/>
        </authorList>
    </citation>
    <scope>NUCLEOTIDE SEQUENCE [LARGE SCALE GENOMIC DNA]</scope>
    <source>
        <strain evidence="3">ATCC 700601 / ES114</strain>
    </source>
</reference>
<dbReference type="Pfam" id="PF05707">
    <property type="entry name" value="Zot"/>
    <property type="match status" value="1"/>
</dbReference>
<gene>
    <name evidence="2" type="primary">zot</name>
    <name evidence="2" type="ordered locus">VF_A0576</name>
</gene>
<dbReference type="InterPro" id="IPR008900">
    <property type="entry name" value="Zot_N"/>
</dbReference>
<dbReference type="InterPro" id="IPR027417">
    <property type="entry name" value="P-loop_NTPase"/>
</dbReference>
<accession>Q5E000</accession>
<dbReference type="KEGG" id="vfi:VF_A0576"/>
<evidence type="ECO:0000313" key="2">
    <source>
        <dbReference type="EMBL" id="AAW87646.1"/>
    </source>
</evidence>
<dbReference type="Gene3D" id="3.40.50.300">
    <property type="entry name" value="P-loop containing nucleotide triphosphate hydrolases"/>
    <property type="match status" value="1"/>
</dbReference>
<organism evidence="2 3">
    <name type="scientific">Aliivibrio fischeri (strain ATCC 700601 / ES114)</name>
    <name type="common">Vibrio fischeri</name>
    <dbReference type="NCBI Taxonomy" id="312309"/>
    <lineage>
        <taxon>Bacteria</taxon>
        <taxon>Pseudomonadati</taxon>
        <taxon>Pseudomonadota</taxon>
        <taxon>Gammaproteobacteria</taxon>
        <taxon>Vibrionales</taxon>
        <taxon>Vibrionaceae</taxon>
        <taxon>Aliivibrio</taxon>
    </lineage>
</organism>
<dbReference type="HOGENOM" id="CLU_700097_0_0_6"/>
<dbReference type="EnsemblBacteria" id="AAW87646">
    <property type="protein sequence ID" value="AAW87646"/>
    <property type="gene ID" value="VF_A0576"/>
</dbReference>
<keyword evidence="3" id="KW-1185">Reference proteome</keyword>
<dbReference type="AlphaFoldDB" id="Q5E000"/>
<proteinExistence type="predicted"/>
<dbReference type="OrthoDB" id="6280543at2"/>
<dbReference type="GeneID" id="54165899"/>
<dbReference type="STRING" id="312309.VF_A0576"/>
<evidence type="ECO:0000259" key="1">
    <source>
        <dbReference type="Pfam" id="PF05707"/>
    </source>
</evidence>
<name>Q5E000_ALIF1</name>
<protein>
    <submittedName>
        <fullName evidence="2">Zona occludens toxin</fullName>
    </submittedName>
</protein>
<dbReference type="PATRIC" id="fig|312309.11.peg.3180"/>
<sequence>MSIFVHHGAPGSYKTSGALWLRLLPAIKSGRPIVTNIRGLKLGVIAKHLGINESDIVFIFVDTDHPNGRIHLAKFWHWAPKDAFIFIDECGRIWSPKLTMANLKALDTPSDLVEEGRPETFEVAFDMHRHHGWDICLTTPNISKVHGMIRDAAEIGYRHFNRATMGLGAKFTLTTHDATNSGLQDSHATTREIKKVPKYVFKMYQSTTTGKARDTLAGTPFWKDRKIVILSLFIISLFSYSFYGLYDNELITGGNYEKQVSTNEQSTITSTQVPSHSLPSFCVRGICFQDNSVTYDGGNYQIVNQFPDLEYKGIFATGFDKFKGLTVYFESQQGSVPTELFNYSYRYSVLSMPDYNEFLVFDKIRQLALIAPVRRGAPIKSEKDDSLINVSSVF</sequence>
<dbReference type="Proteomes" id="UP000000537">
    <property type="component" value="Chromosome II"/>
</dbReference>
<reference evidence="2 3" key="1">
    <citation type="journal article" date="2005" name="Proc. Natl. Acad. Sci. U.S.A.">
        <title>Complete genome sequence of Vibrio fischeri: a symbiotic bacterium with pathogenic congeners.</title>
        <authorList>
            <person name="Ruby E.G."/>
            <person name="Urbanowski M."/>
            <person name="Campbell J."/>
            <person name="Dunn A."/>
            <person name="Faini M."/>
            <person name="Gunsalus R."/>
            <person name="Lostroh P."/>
            <person name="Lupp C."/>
            <person name="McCann J."/>
            <person name="Millikan D."/>
            <person name="Schaefer A."/>
            <person name="Stabb E."/>
            <person name="Stevens A."/>
            <person name="Visick K."/>
            <person name="Whistler C."/>
            <person name="Greenberg E.P."/>
        </authorList>
    </citation>
    <scope>NUCLEOTIDE SEQUENCE [LARGE SCALE GENOMIC DNA]</scope>
    <source>
        <strain evidence="3">ATCC 700601 / ES114</strain>
    </source>
</reference>
<evidence type="ECO:0000313" key="3">
    <source>
        <dbReference type="Proteomes" id="UP000000537"/>
    </source>
</evidence>
<feature type="domain" description="Zona occludens toxin N-terminal" evidence="1">
    <location>
        <begin position="2"/>
        <end position="211"/>
    </location>
</feature>
<dbReference type="EMBL" id="CP000021">
    <property type="protein sequence ID" value="AAW87646.1"/>
    <property type="molecule type" value="Genomic_DNA"/>
</dbReference>
<dbReference type="RefSeq" id="WP_011263425.1">
    <property type="nucleotide sequence ID" value="NC_006841.2"/>
</dbReference>